<gene>
    <name evidence="1" type="ORF">NFI80_25415</name>
</gene>
<keyword evidence="1" id="KW-0614">Plasmid</keyword>
<dbReference type="Proteomes" id="UP001055420">
    <property type="component" value="Plasmid unnamed"/>
</dbReference>
<dbReference type="EMBL" id="CP099631">
    <property type="protein sequence ID" value="UTM21735.1"/>
    <property type="molecule type" value="Genomic_DNA"/>
</dbReference>
<geneLocation type="plasmid" evidence="1 2">
    <name>unnamed</name>
</geneLocation>
<protein>
    <submittedName>
        <fullName evidence="1">Uncharacterized protein</fullName>
    </submittedName>
</protein>
<evidence type="ECO:0000313" key="1">
    <source>
        <dbReference type="EMBL" id="UTM21735.1"/>
    </source>
</evidence>
<proteinExistence type="predicted"/>
<sequence>MNEIHVLPVEYLGATIELPLTIITRGYTYQLQIEIEGKKLVFEKDDQGEYRVVDDANGAGHVNKSLVLAILSTLREL</sequence>
<dbReference type="RefSeq" id="WP_254414179.1">
    <property type="nucleotide sequence ID" value="NZ_CP099631.1"/>
</dbReference>
<accession>A0ABY5E9Y8</accession>
<name>A0ABY5E9Y8_9BACT</name>
<evidence type="ECO:0000313" key="2">
    <source>
        <dbReference type="Proteomes" id="UP001055420"/>
    </source>
</evidence>
<organism evidence="1 2">
    <name type="scientific">Dyadobacter chenhuakuii</name>
    <dbReference type="NCBI Taxonomy" id="2909339"/>
    <lineage>
        <taxon>Bacteria</taxon>
        <taxon>Pseudomonadati</taxon>
        <taxon>Bacteroidota</taxon>
        <taxon>Cytophagia</taxon>
        <taxon>Cytophagales</taxon>
        <taxon>Spirosomataceae</taxon>
        <taxon>Dyadobacter</taxon>
    </lineage>
</organism>
<keyword evidence="2" id="KW-1185">Reference proteome</keyword>
<reference evidence="1" key="1">
    <citation type="submission" date="2022-06" db="EMBL/GenBank/DDBJ databases">
        <title>Novel species in genus Dyadobacter.</title>
        <authorList>
            <person name="Ma C."/>
        </authorList>
    </citation>
    <scope>NUCLEOTIDE SEQUENCE</scope>
    <source>
        <strain evidence="1">CY22</strain>
        <plasmid evidence="1">unnamed</plasmid>
    </source>
</reference>